<dbReference type="Pfam" id="PF19036">
    <property type="entry name" value="Fuz_longin_1"/>
    <property type="match status" value="1"/>
</dbReference>
<evidence type="ECO:0000259" key="10">
    <source>
        <dbReference type="PROSITE" id="PS50892"/>
    </source>
</evidence>
<dbReference type="SUPFAM" id="SSF64356">
    <property type="entry name" value="SNARE-like"/>
    <property type="match status" value="1"/>
</dbReference>
<accession>A0ABX8I101</accession>
<keyword evidence="5 7" id="KW-0472">Membrane</keyword>
<dbReference type="Pfam" id="PF00957">
    <property type="entry name" value="Synaptobrevin"/>
    <property type="match status" value="1"/>
</dbReference>
<dbReference type="EMBL" id="CP076661">
    <property type="protein sequence ID" value="QWU86034.1"/>
    <property type="molecule type" value="Genomic_DNA"/>
</dbReference>
<gene>
    <name evidence="11" type="ORF">CA3LBN_000252</name>
</gene>
<keyword evidence="7" id="KW-0653">Protein transport</keyword>
<dbReference type="PROSITE" id="PS50892">
    <property type="entry name" value="V_SNARE"/>
    <property type="match status" value="1"/>
</dbReference>
<feature type="compositionally biased region" description="Acidic residues" evidence="8">
    <location>
        <begin position="286"/>
        <end position="298"/>
    </location>
</feature>
<dbReference type="Pfam" id="PF13774">
    <property type="entry name" value="Longin"/>
    <property type="match status" value="1"/>
</dbReference>
<evidence type="ECO:0000259" key="9">
    <source>
        <dbReference type="PROSITE" id="PS50859"/>
    </source>
</evidence>
<evidence type="ECO:0000256" key="6">
    <source>
        <dbReference type="PROSITE-ProRule" id="PRU00290"/>
    </source>
</evidence>
<dbReference type="Gene3D" id="3.30.450.50">
    <property type="entry name" value="Longin domain"/>
    <property type="match status" value="1"/>
</dbReference>
<feature type="region of interest" description="Disordered" evidence="8">
    <location>
        <begin position="248"/>
        <end position="301"/>
    </location>
</feature>
<dbReference type="CDD" id="cd14824">
    <property type="entry name" value="Longin"/>
    <property type="match status" value="1"/>
</dbReference>
<dbReference type="InterPro" id="IPR011012">
    <property type="entry name" value="Longin-like_dom_sf"/>
</dbReference>
<evidence type="ECO:0000256" key="4">
    <source>
        <dbReference type="ARBA" id="ARBA00018132"/>
    </source>
</evidence>
<evidence type="ECO:0000256" key="5">
    <source>
        <dbReference type="ARBA" id="ARBA00023136"/>
    </source>
</evidence>
<protein>
    <recommendedName>
        <fullName evidence="4 7">Vacuolar fusion protein MON1</fullName>
    </recommendedName>
</protein>
<keyword evidence="7" id="KW-0813">Transport</keyword>
<keyword evidence="7" id="KW-0967">Endosome</keyword>
<evidence type="ECO:0000256" key="8">
    <source>
        <dbReference type="SAM" id="MobiDB-lite"/>
    </source>
</evidence>
<feature type="domain" description="Longin" evidence="9">
    <location>
        <begin position="6"/>
        <end position="117"/>
    </location>
</feature>
<reference evidence="11 12" key="1">
    <citation type="submission" date="2021-06" db="EMBL/GenBank/DDBJ databases">
        <title>Candida outbreak in Lebanon.</title>
        <authorList>
            <person name="Finianos M."/>
        </authorList>
    </citation>
    <scope>NUCLEOTIDE SEQUENCE [LARGE SCALE GENOMIC DNA]</scope>
    <source>
        <strain evidence="11">CA3LBN</strain>
    </source>
</reference>
<proteinExistence type="inferred from homology"/>
<dbReference type="InterPro" id="IPR042855">
    <property type="entry name" value="V_SNARE_CC"/>
</dbReference>
<dbReference type="Proteomes" id="UP000825434">
    <property type="component" value="Chromosome 1"/>
</dbReference>
<dbReference type="CDD" id="cd15866">
    <property type="entry name" value="R-SNARE_SEC22"/>
    <property type="match status" value="1"/>
</dbReference>
<dbReference type="PANTHER" id="PTHR13027">
    <property type="entry name" value="SAND PROTEIN-RELATED"/>
    <property type="match status" value="1"/>
</dbReference>
<comment type="subcellular location">
    <subcellularLocation>
        <location evidence="7">Endosome</location>
        <location evidence="7">Multivesicular body membrane</location>
        <topology evidence="7">Peripheral membrane protein</topology>
    </subcellularLocation>
    <subcellularLocation>
        <location evidence="1 7">Prevacuolar compartment membrane</location>
        <topology evidence="1 7">Peripheral membrane protein</topology>
    </subcellularLocation>
    <subcellularLocation>
        <location evidence="7">Vacuole membrane</location>
        <topology evidence="7">Peripheral membrane protein</topology>
    </subcellularLocation>
</comment>
<dbReference type="InterPro" id="IPR043971">
    <property type="entry name" value="FUZ/MON1/HPS1_longin_2"/>
</dbReference>
<comment type="function">
    <text evidence="7">Required for multiple vacuole delivery pathways including the cytoplasm to vacuole transport (Cvt), autophagy, pexophagy and endocytosis.</text>
</comment>
<dbReference type="Pfam" id="PF19038">
    <property type="entry name" value="Fuz_longin_3"/>
    <property type="match status" value="1"/>
</dbReference>
<feature type="domain" description="V-SNARE coiled-coil homology" evidence="10">
    <location>
        <begin position="132"/>
        <end position="192"/>
    </location>
</feature>
<dbReference type="InterPro" id="IPR010908">
    <property type="entry name" value="Longin_dom"/>
</dbReference>
<organism evidence="11 12">
    <name type="scientific">Candidozyma haemuli</name>
    <dbReference type="NCBI Taxonomy" id="45357"/>
    <lineage>
        <taxon>Eukaryota</taxon>
        <taxon>Fungi</taxon>
        <taxon>Dikarya</taxon>
        <taxon>Ascomycota</taxon>
        <taxon>Saccharomycotina</taxon>
        <taxon>Pichiomycetes</taxon>
        <taxon>Metschnikowiaceae</taxon>
        <taxon>Candidozyma</taxon>
    </lineage>
</organism>
<evidence type="ECO:0000256" key="1">
    <source>
        <dbReference type="ARBA" id="ARBA00004380"/>
    </source>
</evidence>
<dbReference type="Gene3D" id="1.20.5.110">
    <property type="match status" value="1"/>
</dbReference>
<dbReference type="Pfam" id="PF19037">
    <property type="entry name" value="Fuz_longin_2"/>
    <property type="match status" value="1"/>
</dbReference>
<dbReference type="InterPro" id="IPR004353">
    <property type="entry name" value="Mon1"/>
</dbReference>
<name>A0ABX8I101_9ASCO</name>
<keyword evidence="12" id="KW-1185">Reference proteome</keyword>
<dbReference type="SMART" id="SM01270">
    <property type="entry name" value="Longin"/>
    <property type="match status" value="1"/>
</dbReference>
<evidence type="ECO:0000256" key="3">
    <source>
        <dbReference type="ARBA" id="ARBA00008968"/>
    </source>
</evidence>
<evidence type="ECO:0000256" key="7">
    <source>
        <dbReference type="RuleBase" id="RU367048"/>
    </source>
</evidence>
<evidence type="ECO:0000313" key="12">
    <source>
        <dbReference type="Proteomes" id="UP000825434"/>
    </source>
</evidence>
<keyword evidence="7" id="KW-0072">Autophagy</keyword>
<dbReference type="PROSITE" id="PS50859">
    <property type="entry name" value="LONGIN"/>
    <property type="match status" value="1"/>
</dbReference>
<dbReference type="InterPro" id="IPR043972">
    <property type="entry name" value="FUZ/MON1/HPS1_longin_1"/>
</dbReference>
<keyword evidence="6" id="KW-0175">Coiled coil</keyword>
<comment type="similarity">
    <text evidence="2">Belongs to the synaptobrevin family.</text>
</comment>
<dbReference type="PANTHER" id="PTHR13027:SF7">
    <property type="entry name" value="VACUOLAR FUSION PROTEIN MON1 HOMOLOG"/>
    <property type="match status" value="1"/>
</dbReference>
<sequence length="829" mass="94150">MVKSTLIYRYDALPLCGSVDDNLDPNLNEQKKKCKIIISRITPNSEPQATIESGNYNIHYLIQNSIVYITVCDRSYPRKLAFSYLHEISNEFEHSHGQEALSTVARPFGFSSFDNFLSKTKKIYQDQRAQSNLDQLNNDLADVKKVMTKNIEDLLYRGDSLDKMSDLSSSLRNDSIKYRKKAQKINFDAMIRHTIMSDNAEERQTVHNEPVLSRQSSIALLPQVSQTPGASVANPTTAVTLENMDQPEITIEDNEGPPSSSPGLRPIRSGVPSIAEEETLEHSQSETEEVASSDNEESETNHLTELLQNLMAHDSGKSRNLGTSSLQPSNIVCDAEGDMDEDFIKSRFIPDKSDSSEVFHHKLKQFFVLSSAGKPIYSLNGSDDTVMGYMGLITTIVSAYQENMKTEFSHITQNGFRLVVAYETGFSSGHSKSTLERQLQSIHTYLVSVLSAPVISRSYERRMNYDLRKILSNQDIAFLDSMSMKMTYGFSVHDNDHFYLDSSFYISHLLGSALRCVRTTHTTRSKISSILLSAKKLTVKETASDTTSIISKASISETKRQLAADLLFGFVSVKEKLLNYVRPSQHELSNEDINMLLAIISFHYGPADHQDSADLWIPLCMPNFNNSGFLYVYVRRFNLNGYDEPLSLILLAANKNSFFDLKQVGSYIIQRIMDNKHLKSALRSELISMGDTTKVIKELHCPFIKHFIYRRKDENQYLMDDINFSTTGEDKFDNLASFLQILYFYTTLHNTKSTTMKQGDGTAKKLTYTRWQRKDGWITGFLLSNKVYDFYCLCGGSVQAHDIIEQSLRIIKWVEKYKKRHFIGKGITF</sequence>
<keyword evidence="7" id="KW-0926">Vacuole</keyword>
<dbReference type="InterPro" id="IPR043970">
    <property type="entry name" value="FUZ/MON1/HPS1_longin_3"/>
</dbReference>
<dbReference type="PRINTS" id="PR01546">
    <property type="entry name" value="YEAST73DUF"/>
</dbReference>
<comment type="similarity">
    <text evidence="3 7">Belongs to the MON1/SAND family.</text>
</comment>
<evidence type="ECO:0000313" key="11">
    <source>
        <dbReference type="EMBL" id="QWU86034.1"/>
    </source>
</evidence>
<dbReference type="SUPFAM" id="SSF58038">
    <property type="entry name" value="SNARE fusion complex"/>
    <property type="match status" value="1"/>
</dbReference>
<evidence type="ECO:0000256" key="2">
    <source>
        <dbReference type="ARBA" id="ARBA00008025"/>
    </source>
</evidence>